<accession>A0A3G4ZTZ7</accession>
<dbReference type="SMART" id="SM00184">
    <property type="entry name" value="RING"/>
    <property type="match status" value="1"/>
</dbReference>
<dbReference type="InterPro" id="IPR037274">
    <property type="entry name" value="Znf_CHY_sf"/>
</dbReference>
<dbReference type="GO" id="GO:0006511">
    <property type="term" value="P:ubiquitin-dependent protein catabolic process"/>
    <property type="evidence" value="ECO:0007669"/>
    <property type="project" value="TreeGrafter"/>
</dbReference>
<name>A0A3G4ZTZ7_9VIRU</name>
<protein>
    <submittedName>
        <fullName evidence="8">Zinc-finger and zinc-ribbon domain protein</fullName>
    </submittedName>
</protein>
<dbReference type="Pfam" id="PF05495">
    <property type="entry name" value="zf-CHY"/>
    <property type="match status" value="1"/>
</dbReference>
<dbReference type="PROSITE" id="PS51270">
    <property type="entry name" value="ZF_CTCHY"/>
    <property type="match status" value="1"/>
</dbReference>
<dbReference type="SUPFAM" id="SSF57850">
    <property type="entry name" value="RING/U-box"/>
    <property type="match status" value="1"/>
</dbReference>
<dbReference type="SUPFAM" id="SSF161219">
    <property type="entry name" value="CHY zinc finger-like"/>
    <property type="match status" value="1"/>
</dbReference>
<dbReference type="PANTHER" id="PTHR21319:SF53">
    <property type="entry name" value="RING FINGER AND CHY ZINC FINGER DOMAIN-CONTAINING PROTEIN 1"/>
    <property type="match status" value="1"/>
</dbReference>
<dbReference type="GO" id="GO:0008270">
    <property type="term" value="F:zinc ion binding"/>
    <property type="evidence" value="ECO:0007669"/>
    <property type="project" value="UniProtKB-KW"/>
</dbReference>
<reference evidence="8" key="1">
    <citation type="submission" date="2018-10" db="EMBL/GenBank/DDBJ databases">
        <title>Hidden diversity of soil giant viruses.</title>
        <authorList>
            <person name="Schulz F."/>
            <person name="Alteio L."/>
            <person name="Goudeau D."/>
            <person name="Ryan E.M."/>
            <person name="Malmstrom R.R."/>
            <person name="Blanchard J."/>
            <person name="Woyke T."/>
        </authorList>
    </citation>
    <scope>NUCLEOTIDE SEQUENCE</scope>
    <source>
        <strain evidence="8">BAV1</strain>
    </source>
</reference>
<evidence type="ECO:0000256" key="3">
    <source>
        <dbReference type="ARBA" id="ARBA00022833"/>
    </source>
</evidence>
<evidence type="ECO:0000259" key="6">
    <source>
        <dbReference type="PROSITE" id="PS51266"/>
    </source>
</evidence>
<dbReference type="InterPro" id="IPR017921">
    <property type="entry name" value="Znf_CTCHY"/>
</dbReference>
<dbReference type="InterPro" id="IPR039512">
    <property type="entry name" value="RCHY1_zinc-ribbon"/>
</dbReference>
<dbReference type="PANTHER" id="PTHR21319">
    <property type="entry name" value="RING FINGER AND CHY ZINC FINGER DOMAIN-CONTAINING PROTEIN 1"/>
    <property type="match status" value="1"/>
</dbReference>
<dbReference type="InterPro" id="IPR037275">
    <property type="entry name" value="Znf_CTCHY_sf"/>
</dbReference>
<keyword evidence="2 4" id="KW-0863">Zinc-finger</keyword>
<evidence type="ECO:0000256" key="1">
    <source>
        <dbReference type="ARBA" id="ARBA00022723"/>
    </source>
</evidence>
<dbReference type="Pfam" id="PF13639">
    <property type="entry name" value="zf-RING_2"/>
    <property type="match status" value="1"/>
</dbReference>
<keyword evidence="1" id="KW-0479">Metal-binding</keyword>
<dbReference type="Gene3D" id="3.30.40.10">
    <property type="entry name" value="Zinc/RING finger domain, C3HC4 (zinc finger)"/>
    <property type="match status" value="1"/>
</dbReference>
<evidence type="ECO:0000313" key="8">
    <source>
        <dbReference type="EMBL" id="AYV76899.1"/>
    </source>
</evidence>
<evidence type="ECO:0000259" key="5">
    <source>
        <dbReference type="PROSITE" id="PS50089"/>
    </source>
</evidence>
<feature type="domain" description="CTCHY-type" evidence="7">
    <location>
        <begin position="92"/>
        <end position="155"/>
    </location>
</feature>
<dbReference type="Gene3D" id="2.20.28.10">
    <property type="match status" value="1"/>
</dbReference>
<feature type="domain" description="CHY-type" evidence="6">
    <location>
        <begin position="14"/>
        <end position="90"/>
    </location>
</feature>
<evidence type="ECO:0000256" key="2">
    <source>
        <dbReference type="ARBA" id="ARBA00022771"/>
    </source>
</evidence>
<dbReference type="Pfam" id="PF14599">
    <property type="entry name" value="zinc_ribbon_6"/>
    <property type="match status" value="1"/>
</dbReference>
<evidence type="ECO:0000256" key="4">
    <source>
        <dbReference type="PROSITE-ProRule" id="PRU00175"/>
    </source>
</evidence>
<dbReference type="PROSITE" id="PS50089">
    <property type="entry name" value="ZF_RING_2"/>
    <property type="match status" value="1"/>
</dbReference>
<dbReference type="EMBL" id="MK072000">
    <property type="protein sequence ID" value="AYV76899.1"/>
    <property type="molecule type" value="Genomic_DNA"/>
</dbReference>
<dbReference type="InterPro" id="IPR008913">
    <property type="entry name" value="Znf_CHY"/>
</dbReference>
<proteinExistence type="predicted"/>
<evidence type="ECO:0000259" key="7">
    <source>
        <dbReference type="PROSITE" id="PS51270"/>
    </source>
</evidence>
<gene>
    <name evidence="8" type="ORF">Barrevirus3_19</name>
</gene>
<feature type="domain" description="RING-type" evidence="5">
    <location>
        <begin position="155"/>
        <end position="197"/>
    </location>
</feature>
<sequence length="261" mass="30068">MEQKEVGESKEIIEDKTSYSCEHYQRNCQLVSPCCDQAFTCRICHDLEKYESEQDPKLRHKLDRFQVKEVVCSSCNLKQPVSQNCINCQICFGTYFCNICNLFDNVDKGQFHCLSCGFCRIGGQDNFIHCENCNMCINKNVYEGHKCIKVKESVCPICMDDLYTSINKILPLICGHYIHLDCLNEYLKTNYKCPVCSVTIVNTELLNQYLDFEVANTEMPPEYSSIQLNILCNDCHKESNVNFHIVALKCLNCGSFNTRKI</sequence>
<dbReference type="InterPro" id="IPR001841">
    <property type="entry name" value="Znf_RING"/>
</dbReference>
<keyword evidence="3" id="KW-0862">Zinc</keyword>
<dbReference type="SUPFAM" id="SSF161245">
    <property type="entry name" value="Zinc hairpin stack"/>
    <property type="match status" value="1"/>
</dbReference>
<dbReference type="GO" id="GO:0061630">
    <property type="term" value="F:ubiquitin protein ligase activity"/>
    <property type="evidence" value="ECO:0007669"/>
    <property type="project" value="TreeGrafter"/>
</dbReference>
<dbReference type="GO" id="GO:0016567">
    <property type="term" value="P:protein ubiquitination"/>
    <property type="evidence" value="ECO:0007669"/>
    <property type="project" value="TreeGrafter"/>
</dbReference>
<dbReference type="PROSITE" id="PS51266">
    <property type="entry name" value="ZF_CHY"/>
    <property type="match status" value="1"/>
</dbReference>
<organism evidence="8">
    <name type="scientific">Barrevirus sp</name>
    <dbReference type="NCBI Taxonomy" id="2487763"/>
    <lineage>
        <taxon>Viruses</taxon>
        <taxon>Varidnaviria</taxon>
        <taxon>Bamfordvirae</taxon>
        <taxon>Nucleocytoviricota</taxon>
        <taxon>Megaviricetes</taxon>
        <taxon>Imitervirales</taxon>
        <taxon>Mimiviridae</taxon>
        <taxon>Klosneuvirinae</taxon>
    </lineage>
</organism>
<dbReference type="InterPro" id="IPR013083">
    <property type="entry name" value="Znf_RING/FYVE/PHD"/>
</dbReference>